<dbReference type="EMBL" id="BMDJ01000005">
    <property type="protein sequence ID" value="GGI25858.1"/>
    <property type="molecule type" value="Genomic_DNA"/>
</dbReference>
<evidence type="ECO:0000256" key="2">
    <source>
        <dbReference type="ARBA" id="ARBA00022801"/>
    </source>
</evidence>
<dbReference type="InterPro" id="IPR029058">
    <property type="entry name" value="AB_hydrolase_fold"/>
</dbReference>
<evidence type="ECO:0000313" key="6">
    <source>
        <dbReference type="EMBL" id="GGI25858.1"/>
    </source>
</evidence>
<dbReference type="InterPro" id="IPR023302">
    <property type="entry name" value="Pept_S9A_N"/>
</dbReference>
<dbReference type="Gene3D" id="2.120.10.30">
    <property type="entry name" value="TolB, C-terminal domain"/>
    <property type="match status" value="1"/>
</dbReference>
<dbReference type="Pfam" id="PF00326">
    <property type="entry name" value="Peptidase_S9"/>
    <property type="match status" value="1"/>
</dbReference>
<dbReference type="InterPro" id="IPR011042">
    <property type="entry name" value="6-blade_b-propeller_TolB-like"/>
</dbReference>
<dbReference type="PRINTS" id="PR00862">
    <property type="entry name" value="PROLIGOPTASE"/>
</dbReference>
<evidence type="ECO:0000256" key="1">
    <source>
        <dbReference type="ARBA" id="ARBA00022670"/>
    </source>
</evidence>
<evidence type="ECO:0000259" key="5">
    <source>
        <dbReference type="Pfam" id="PF02897"/>
    </source>
</evidence>
<comment type="caution">
    <text evidence="6">The sequence shown here is derived from an EMBL/GenBank/DDBJ whole genome shotgun (WGS) entry which is preliminary data.</text>
</comment>
<proteinExistence type="predicted"/>
<dbReference type="SUPFAM" id="SSF53474">
    <property type="entry name" value="alpha/beta-Hydrolases"/>
    <property type="match status" value="1"/>
</dbReference>
<accession>A0ABQ2BGY0</accession>
<dbReference type="InterPro" id="IPR001375">
    <property type="entry name" value="Peptidase_S9_cat"/>
</dbReference>
<sequence>MNQKRTIFYLLLLTVTVISCNQPEKSARTPKQYSSEELRNNVAIQAAGISTNDSIILVSNNVSGIFNVQEINVNDTSAKVLTNSTKESNFAIDYLPDGNHFLYTSDKGGDENSHLFVASKTDTIVKDITPWAGSSNSFFGWTDDKKGIYILSNNRDKKFFDLWKISISDWKPTLIYQNNTGDEPGAISKDERYIALTKPITTDKNELYLLDLVSKKKLPISNVSEATWSAQGFERDNSSFYYLTNDSSDYTYLVKYDMAKNSRTRLYETKWNIDGFYLSKSGKYHTLFINEDGKNKVLLFEHATNKLIDFPKIKDGDILGLVYSDSEKNILLTVGSSTSPSNLYLYNTESKNLKQLTKTLNSTIDEKDLVKAEVIRFKSFDGKEIPAIYYKPLQADKEHKVPALVYAHGGPGGQSRLGFSNSIQFLVNHGYAVIMVNNRGSSGYGKAFYKLDNKDHGNGDLKDFIWGKKWLAEQDYVDSNSIGIIGGSYGGNIVLNALTLHPDEFKVGVDMFGVANWLRTLKSIPPYWEAFRKALYDELGDPNTIDSVRLKTISPVYNYQKIKKPLIVFQGVNDVRVLKAESDEIVAGVKKNGVPVEYVLFPDEGHGFVKKENLIATDNKTLAFLQKYLNPKK</sequence>
<feature type="domain" description="Peptidase S9 prolyl oligopeptidase catalytic" evidence="4">
    <location>
        <begin position="419"/>
        <end position="630"/>
    </location>
</feature>
<dbReference type="PANTHER" id="PTHR42776">
    <property type="entry name" value="SERINE PEPTIDASE S9 FAMILY MEMBER"/>
    <property type="match status" value="1"/>
</dbReference>
<keyword evidence="1" id="KW-0645">Protease</keyword>
<feature type="domain" description="Peptidase S9A N-terminal" evidence="5">
    <location>
        <begin position="96"/>
        <end position="358"/>
    </location>
</feature>
<keyword evidence="7" id="KW-1185">Reference proteome</keyword>
<dbReference type="Proteomes" id="UP000645390">
    <property type="component" value="Unassembled WGS sequence"/>
</dbReference>
<evidence type="ECO:0000259" key="4">
    <source>
        <dbReference type="Pfam" id="PF00326"/>
    </source>
</evidence>
<dbReference type="PANTHER" id="PTHR42776:SF27">
    <property type="entry name" value="DIPEPTIDYL PEPTIDASE FAMILY MEMBER 6"/>
    <property type="match status" value="1"/>
</dbReference>
<dbReference type="Gene3D" id="3.40.50.1820">
    <property type="entry name" value="alpha/beta hydrolase"/>
    <property type="match status" value="1"/>
</dbReference>
<reference evidence="7" key="1">
    <citation type="journal article" date="2019" name="Int. J. Syst. Evol. Microbiol.">
        <title>The Global Catalogue of Microorganisms (GCM) 10K type strain sequencing project: providing services to taxonomists for standard genome sequencing and annotation.</title>
        <authorList>
            <consortium name="The Broad Institute Genomics Platform"/>
            <consortium name="The Broad Institute Genome Sequencing Center for Infectious Disease"/>
            <person name="Wu L."/>
            <person name="Ma J."/>
        </authorList>
    </citation>
    <scope>NUCLEOTIDE SEQUENCE [LARGE SCALE GENOMIC DNA]</scope>
    <source>
        <strain evidence="7">CCM 8939</strain>
    </source>
</reference>
<evidence type="ECO:0000313" key="7">
    <source>
        <dbReference type="Proteomes" id="UP000645390"/>
    </source>
</evidence>
<dbReference type="SUPFAM" id="SSF82171">
    <property type="entry name" value="DPP6 N-terminal domain-like"/>
    <property type="match status" value="1"/>
</dbReference>
<protein>
    <submittedName>
        <fullName evidence="6">Peptidase S9</fullName>
    </submittedName>
</protein>
<gene>
    <name evidence="6" type="ORF">GCM10008119_19750</name>
</gene>
<dbReference type="PROSITE" id="PS51257">
    <property type="entry name" value="PROKAR_LIPOPROTEIN"/>
    <property type="match status" value="1"/>
</dbReference>
<dbReference type="InterPro" id="IPR002470">
    <property type="entry name" value="Peptidase_S9A"/>
</dbReference>
<dbReference type="RefSeq" id="WP_188413723.1">
    <property type="nucleotide sequence ID" value="NZ_BMDJ01000005.1"/>
</dbReference>
<name>A0ABQ2BGY0_9SPHI</name>
<organism evidence="6 7">
    <name type="scientific">Pedobacter mendelii</name>
    <dbReference type="NCBI Taxonomy" id="1908240"/>
    <lineage>
        <taxon>Bacteria</taxon>
        <taxon>Pseudomonadati</taxon>
        <taxon>Bacteroidota</taxon>
        <taxon>Sphingobacteriia</taxon>
        <taxon>Sphingobacteriales</taxon>
        <taxon>Sphingobacteriaceae</taxon>
        <taxon>Pedobacter</taxon>
    </lineage>
</organism>
<keyword evidence="3" id="KW-0720">Serine protease</keyword>
<evidence type="ECO:0000256" key="3">
    <source>
        <dbReference type="ARBA" id="ARBA00022825"/>
    </source>
</evidence>
<dbReference type="Pfam" id="PF02897">
    <property type="entry name" value="Peptidase_S9_N"/>
    <property type="match status" value="1"/>
</dbReference>
<keyword evidence="2" id="KW-0378">Hydrolase</keyword>